<proteinExistence type="predicted"/>
<evidence type="ECO:0000313" key="1">
    <source>
        <dbReference type="EMBL" id="QJA73623.1"/>
    </source>
</evidence>
<dbReference type="EMBL" id="MT142892">
    <property type="protein sequence ID" value="QJA90124.1"/>
    <property type="molecule type" value="Genomic_DNA"/>
</dbReference>
<protein>
    <recommendedName>
        <fullName evidence="3">Capsid protein</fullName>
    </recommendedName>
</protein>
<evidence type="ECO:0000313" key="2">
    <source>
        <dbReference type="EMBL" id="QJA90124.1"/>
    </source>
</evidence>
<sequence>MAGLTISSIDGDLKVMYDDMVQELNNLNPGIYKRFKKLDRYRGTGSGYYFATRMKGNQRLGAAAEAGAIVSAGSSTWIKGYVVCVYNYRPFQTTGPAVARAKNGGGFVTDVLTDDIALGEKELTRYLNEQAVRSGDGVITQANGAGTTSTSLTVDSTRQLHENMQIEAYASTVEQFGQTTAVAISNINRNTKVVTLAAAKSWDDNSNIYRYNQYNSGTPLETNGLRNLVDDSTSASVENIDPATYLQWTSYHDSSGGQVTRMRLAKAINFVEIFTNKAIDEIWCNGATRNNIFMMVQPGIEFTEPKNLELMYDPKDDPLRFMGRVFPVDECIYDGDIFGLTWETLGKIVEKPMDVGSVIPGMGNTLLRDAGYDSGTGFISVYEQLVCLDRRANFKFTDLTTDYTF</sequence>
<organism evidence="2">
    <name type="scientific">viral metagenome</name>
    <dbReference type="NCBI Taxonomy" id="1070528"/>
    <lineage>
        <taxon>unclassified sequences</taxon>
        <taxon>metagenomes</taxon>
        <taxon>organismal metagenomes</taxon>
    </lineage>
</organism>
<reference evidence="2" key="1">
    <citation type="submission" date="2020-03" db="EMBL/GenBank/DDBJ databases">
        <title>The deep terrestrial virosphere.</title>
        <authorList>
            <person name="Holmfeldt K."/>
            <person name="Nilsson E."/>
            <person name="Simone D."/>
            <person name="Lopez-Fernandez M."/>
            <person name="Wu X."/>
            <person name="de Brujin I."/>
            <person name="Lundin D."/>
            <person name="Andersson A."/>
            <person name="Bertilsson S."/>
            <person name="Dopson M."/>
        </authorList>
    </citation>
    <scope>NUCLEOTIDE SEQUENCE</scope>
    <source>
        <strain evidence="1">MM415A02289</strain>
        <strain evidence="2">MM415B02439</strain>
    </source>
</reference>
<evidence type="ECO:0008006" key="3">
    <source>
        <dbReference type="Google" id="ProtNLM"/>
    </source>
</evidence>
<dbReference type="AlphaFoldDB" id="A0A6M3L9U8"/>
<accession>A0A6M3L9U8</accession>
<gene>
    <name evidence="1" type="ORF">MM415A02289_0006</name>
    <name evidence="2" type="ORF">MM415B02439_0006</name>
</gene>
<dbReference type="EMBL" id="MT142040">
    <property type="protein sequence ID" value="QJA73623.1"/>
    <property type="molecule type" value="Genomic_DNA"/>
</dbReference>
<name>A0A6M3L9U8_9ZZZZ</name>